<evidence type="ECO:0000313" key="3">
    <source>
        <dbReference type="Proteomes" id="UP001217485"/>
    </source>
</evidence>
<feature type="region of interest" description="Disordered" evidence="1">
    <location>
        <begin position="1"/>
        <end position="46"/>
    </location>
</feature>
<dbReference type="Proteomes" id="UP001217485">
    <property type="component" value="Unassembled WGS sequence"/>
</dbReference>
<evidence type="ECO:0000313" key="2">
    <source>
        <dbReference type="EMBL" id="MDC0681188.1"/>
    </source>
</evidence>
<organism evidence="2 3">
    <name type="scientific">Sorangium atrum</name>
    <dbReference type="NCBI Taxonomy" id="2995308"/>
    <lineage>
        <taxon>Bacteria</taxon>
        <taxon>Pseudomonadati</taxon>
        <taxon>Myxococcota</taxon>
        <taxon>Polyangia</taxon>
        <taxon>Polyangiales</taxon>
        <taxon>Polyangiaceae</taxon>
        <taxon>Sorangium</taxon>
    </lineage>
</organism>
<dbReference type="EMBL" id="JAQNDK010000003">
    <property type="protein sequence ID" value="MDC0681188.1"/>
    <property type="molecule type" value="Genomic_DNA"/>
</dbReference>
<keyword evidence="3" id="KW-1185">Reference proteome</keyword>
<dbReference type="RefSeq" id="WP_272098231.1">
    <property type="nucleotide sequence ID" value="NZ_JAQNDK010000003.1"/>
</dbReference>
<feature type="compositionally biased region" description="Polar residues" evidence="1">
    <location>
        <begin position="1"/>
        <end position="10"/>
    </location>
</feature>
<protein>
    <submittedName>
        <fullName evidence="2">Uncharacterized protein</fullName>
    </submittedName>
</protein>
<accession>A0ABT5C6A4</accession>
<name>A0ABT5C6A4_9BACT</name>
<evidence type="ECO:0000256" key="1">
    <source>
        <dbReference type="SAM" id="MobiDB-lite"/>
    </source>
</evidence>
<reference evidence="2 3" key="1">
    <citation type="submission" date="2023-01" db="EMBL/GenBank/DDBJ databases">
        <title>Minimal conservation of predation-associated metabolite biosynthetic gene clusters underscores biosynthetic potential of Myxococcota including descriptions for ten novel species: Archangium lansinium sp. nov., Myxococcus landrumus sp. nov., Nannocystis bai.</title>
        <authorList>
            <person name="Ahearne A."/>
            <person name="Stevens C."/>
            <person name="Dowd S."/>
        </authorList>
    </citation>
    <scope>NUCLEOTIDE SEQUENCE [LARGE SCALE GENOMIC DNA]</scope>
    <source>
        <strain evidence="2 3">WIWO2</strain>
    </source>
</reference>
<sequence>MNQVNANTSPAPDVVARGASGGDAAQRGSARAAAGARGLREPGRGS</sequence>
<proteinExistence type="predicted"/>
<comment type="caution">
    <text evidence="2">The sequence shown here is derived from an EMBL/GenBank/DDBJ whole genome shotgun (WGS) entry which is preliminary data.</text>
</comment>
<feature type="compositionally biased region" description="Low complexity" evidence="1">
    <location>
        <begin position="16"/>
        <end position="37"/>
    </location>
</feature>
<gene>
    <name evidence="2" type="ORF">POL72_25840</name>
</gene>